<sequence length="537" mass="59005">MGKVILISGPISVGKSALVSAFMERFGAKRISTRQLLLQRSPEGDREGLIKLGLELDKSTSGSWVLDEFLKAAQGDLEGRTWLIDAVRTLDQIQHFRRQLSRTVFHIHLTAPIGVLRRRYLERPAELQEFSSYDEARLHGTERNIEELASIADCVLDTHTNDAASLLARAASHLSLFPRKKEKLVDVLVGAQFGSEGKGNVCAHIAKDYQVLVRVGGPNAGHKVSFPKYDYIQLPSGTLSNPDAKLLIGAGATLSIKQVLKEIKDLGLTGERLSIDPQAVIIEDQDIETETGSLEAIGSTKKGVGVATARKIVGRGDQVYFEAPVRLARDVPEFKEFVRCTKIELEKAYIRGDQILLEGTQGTDLSIHHGHYPWVTSRETTASGCLADAGIAPARVRRVIMVTRTYPIRVGGESGPMMREIDFATIAERSGLPEAEIRGTEVGTVSGKKRRIGEFDWEQVRRSAVLNGATDIALTFADYIDAVNKNAPDYSLLTAETKEFVKELESVTGANVTWIMKDFGENAIVIDRQESKTENGN</sequence>
<dbReference type="KEGG" id="arui:G6M88_23920"/>
<proteinExistence type="inferred from homology"/>
<comment type="pathway">
    <text evidence="7">Purine metabolism; AMP biosynthesis via de novo pathway; AMP from IMP: step 1/2.</text>
</comment>
<reference evidence="8 11" key="1">
    <citation type="journal article" date="2020" name="Science">
        <title>Unexpected conservation and global transmission of agrobacterial virulence plasmids.</title>
        <authorList>
            <person name="Weisberg A.J."/>
            <person name="Davis E.W. 2nd"/>
            <person name="Tabima J."/>
            <person name="Belcher M.S."/>
            <person name="Miller M."/>
            <person name="Kuo C.H."/>
            <person name="Loper J.E."/>
            <person name="Grunwald N.J."/>
            <person name="Putnam M.L."/>
            <person name="Chang J.H."/>
        </authorList>
    </citation>
    <scope>NUCLEOTIDE SEQUENCE [LARGE SCALE GENOMIC DNA]</scope>
    <source>
        <strain evidence="8 11">A19/93</strain>
    </source>
</reference>
<dbReference type="Gene3D" id="3.40.50.300">
    <property type="entry name" value="P-loop containing nucleotide triphosphate hydrolases"/>
    <property type="match status" value="1"/>
</dbReference>
<dbReference type="InterPro" id="IPR042111">
    <property type="entry name" value="Adenylosuccinate_synth_dom3"/>
</dbReference>
<organism evidence="9 10">
    <name type="scientific">Agrobacterium rubi</name>
    <dbReference type="NCBI Taxonomy" id="28099"/>
    <lineage>
        <taxon>Bacteria</taxon>
        <taxon>Pseudomonadati</taxon>
        <taxon>Pseudomonadota</taxon>
        <taxon>Alphaproteobacteria</taxon>
        <taxon>Hyphomicrobiales</taxon>
        <taxon>Rhizobiaceae</taxon>
        <taxon>Rhizobium/Agrobacterium group</taxon>
        <taxon>Agrobacterium</taxon>
    </lineage>
</organism>
<feature type="binding site" evidence="7">
    <location>
        <position position="221"/>
    </location>
    <ligand>
        <name>Mg(2+)</name>
        <dbReference type="ChEBI" id="CHEBI:18420"/>
    </ligand>
</feature>
<keyword evidence="11" id="KW-1185">Reference proteome</keyword>
<dbReference type="SUPFAM" id="SSF52540">
    <property type="entry name" value="P-loop containing nucleoside triphosphate hydrolases"/>
    <property type="match status" value="2"/>
</dbReference>
<dbReference type="GO" id="GO:0004019">
    <property type="term" value="F:adenylosuccinate synthase activity"/>
    <property type="evidence" value="ECO:0007669"/>
    <property type="project" value="UniProtKB-UniRule"/>
</dbReference>
<dbReference type="GO" id="GO:0005525">
    <property type="term" value="F:GTP binding"/>
    <property type="evidence" value="ECO:0007669"/>
    <property type="project" value="UniProtKB-UniRule"/>
</dbReference>
<dbReference type="PANTHER" id="PTHR11846">
    <property type="entry name" value="ADENYLOSUCCINATE SYNTHETASE"/>
    <property type="match status" value="1"/>
</dbReference>
<evidence type="ECO:0000313" key="11">
    <source>
        <dbReference type="Proteomes" id="UP000822331"/>
    </source>
</evidence>
<dbReference type="Pfam" id="PF00709">
    <property type="entry name" value="Adenylsucc_synt"/>
    <property type="match status" value="2"/>
</dbReference>
<dbReference type="GO" id="GO:0044208">
    <property type="term" value="P:'de novo' AMP biosynthetic process"/>
    <property type="evidence" value="ECO:0007669"/>
    <property type="project" value="UniProtKB-UniRule"/>
</dbReference>
<evidence type="ECO:0000313" key="9">
    <source>
        <dbReference type="EMBL" id="QTG03512.1"/>
    </source>
</evidence>
<keyword evidence="2 7" id="KW-0479">Metal-binding</keyword>
<feature type="binding site" description="in other chain" evidence="7">
    <location>
        <position position="361"/>
    </location>
    <ligand>
        <name>IMP</name>
        <dbReference type="ChEBI" id="CHEBI:58053"/>
        <note>ligand shared between dimeric partners</note>
    </ligand>
</feature>
<evidence type="ECO:0000313" key="10">
    <source>
        <dbReference type="Proteomes" id="UP000663912"/>
    </source>
</evidence>
<dbReference type="HAMAP" id="MF_00011">
    <property type="entry name" value="Adenylosucc_synth"/>
    <property type="match status" value="1"/>
</dbReference>
<feature type="binding site" evidence="7">
    <location>
        <position position="450"/>
    </location>
    <ligand>
        <name>GTP</name>
        <dbReference type="ChEBI" id="CHEBI:37565"/>
    </ligand>
</feature>
<feature type="binding site" description="in other chain" evidence="7">
    <location>
        <begin position="219"/>
        <end position="222"/>
    </location>
    <ligand>
        <name>IMP</name>
        <dbReference type="ChEBI" id="CHEBI:58053"/>
        <note>ligand shared between dimeric partners</note>
    </ligand>
</feature>
<keyword evidence="6 7" id="KW-0342">GTP-binding</keyword>
<accession>A0AAE7RBU5</accession>
<evidence type="ECO:0000313" key="8">
    <source>
        <dbReference type="EMBL" id="NTF39710.1"/>
    </source>
</evidence>
<geneLocation type="plasmid" evidence="9 10">
    <name>pW2_73_2</name>
</geneLocation>
<dbReference type="InterPro" id="IPR042109">
    <property type="entry name" value="Adenylosuccinate_synth_dom1"/>
</dbReference>
<feature type="binding site" evidence="7">
    <location>
        <begin position="444"/>
        <end position="450"/>
    </location>
    <ligand>
        <name>substrate</name>
    </ligand>
</feature>
<dbReference type="Proteomes" id="UP000663912">
    <property type="component" value="Plasmid pW2_73_2"/>
</dbReference>
<comment type="subcellular location">
    <subcellularLocation>
        <location evidence="7">Cytoplasm</location>
    </subcellularLocation>
</comment>
<evidence type="ECO:0000256" key="1">
    <source>
        <dbReference type="ARBA" id="ARBA00022598"/>
    </source>
</evidence>
<dbReference type="Proteomes" id="UP000822331">
    <property type="component" value="Unassembled WGS sequence"/>
</dbReference>
<comment type="similarity">
    <text evidence="7">Belongs to the adenylosuccinate synthetase family.</text>
</comment>
<comment type="function">
    <text evidence="7">Plays an important role in the de novo pathway of purine nucleotide biosynthesis. Catalyzes the first committed step in the biosynthesis of AMP from IMP.</text>
</comment>
<comment type="cofactor">
    <cofactor evidence="7">
        <name>Mg(2+)</name>
        <dbReference type="ChEBI" id="CHEBI:18420"/>
    </cofactor>
    <text evidence="7">Binds 1 Mg(2+) ion per subunit.</text>
</comment>
<feature type="binding site" evidence="7">
    <location>
        <begin position="221"/>
        <end position="223"/>
    </location>
    <ligand>
        <name>GTP</name>
        <dbReference type="ChEBI" id="CHEBI:37565"/>
    </ligand>
</feature>
<dbReference type="InterPro" id="IPR027417">
    <property type="entry name" value="P-loop_NTPase"/>
</dbReference>
<keyword evidence="5 7" id="KW-0460">Magnesium</keyword>
<keyword evidence="7" id="KW-0963">Cytoplasm</keyword>
<evidence type="ECO:0000256" key="3">
    <source>
        <dbReference type="ARBA" id="ARBA00022741"/>
    </source>
</evidence>
<name>A0AAE7RBU5_9HYPH</name>
<keyword evidence="1 7" id="KW-0436">Ligase</keyword>
<evidence type="ECO:0000256" key="4">
    <source>
        <dbReference type="ARBA" id="ARBA00022755"/>
    </source>
</evidence>
<feature type="binding site" description="in other chain" evidence="7">
    <location>
        <position position="448"/>
    </location>
    <ligand>
        <name>IMP</name>
        <dbReference type="ChEBI" id="CHEBI:58053"/>
        <note>ligand shared between dimeric partners</note>
    </ligand>
</feature>
<evidence type="ECO:0000256" key="7">
    <source>
        <dbReference type="HAMAP-Rule" id="MF_00011"/>
    </source>
</evidence>
<dbReference type="GO" id="GO:0046040">
    <property type="term" value="P:IMP metabolic process"/>
    <property type="evidence" value="ECO:0007669"/>
    <property type="project" value="TreeGrafter"/>
</dbReference>
<keyword evidence="9" id="KW-0614">Plasmid</keyword>
<feature type="binding site" evidence="7">
    <location>
        <begin position="476"/>
        <end position="478"/>
    </location>
    <ligand>
        <name>GTP</name>
        <dbReference type="ChEBI" id="CHEBI:37565"/>
    </ligand>
</feature>
<dbReference type="SMART" id="SM00788">
    <property type="entry name" value="Adenylsucc_synt"/>
    <property type="match status" value="1"/>
</dbReference>
<reference evidence="9" key="2">
    <citation type="submission" date="2020-02" db="EMBL/GenBank/DDBJ databases">
        <title>Unexpected conservation and global transmission of agrobacterial virulence plasmids.</title>
        <authorList>
            <person name="Weisberg A.J."/>
            <person name="Davis E.W. II"/>
            <person name="Tabima J.R."/>
            <person name="Belcher M.S."/>
            <person name="Miller M."/>
            <person name="Kuo C.-H."/>
            <person name="Loper J.E."/>
            <person name="Grunwald N.J."/>
            <person name="Putnam M.L."/>
            <person name="Chang J.H."/>
        </authorList>
    </citation>
    <scope>NUCLEOTIDE SEQUENCE</scope>
    <source>
        <strain evidence="9">W2/73</strain>
        <plasmid evidence="9">pW2_73_2</plasmid>
    </source>
</reference>
<dbReference type="EMBL" id="JAAMCP010000016">
    <property type="protein sequence ID" value="NTF39710.1"/>
    <property type="molecule type" value="Genomic_DNA"/>
</dbReference>
<evidence type="ECO:0000256" key="5">
    <source>
        <dbReference type="ARBA" id="ARBA00022842"/>
    </source>
</evidence>
<dbReference type="GO" id="GO:0000287">
    <property type="term" value="F:magnesium ion binding"/>
    <property type="evidence" value="ECO:0007669"/>
    <property type="project" value="UniProtKB-UniRule"/>
</dbReference>
<feature type="binding site" description="in other chain" evidence="7">
    <location>
        <position position="376"/>
    </location>
    <ligand>
        <name>IMP</name>
        <dbReference type="ChEBI" id="CHEBI:58053"/>
        <note>ligand shared between dimeric partners</note>
    </ligand>
</feature>
<dbReference type="Gene3D" id="3.40.440.10">
    <property type="entry name" value="Adenylosuccinate Synthetase, subunit A, domain 1"/>
    <property type="match status" value="2"/>
</dbReference>
<feature type="binding site" description="in other chain" evidence="7">
    <location>
        <position position="300"/>
    </location>
    <ligand>
        <name>IMP</name>
        <dbReference type="ChEBI" id="CHEBI:58053"/>
        <note>ligand shared between dimeric partners</note>
    </ligand>
</feature>
<keyword evidence="3 7" id="KW-0547">Nucleotide-binding</keyword>
<dbReference type="Gene3D" id="3.90.170.10">
    <property type="entry name" value="Adenylosuccinate Synthetase, subunit A, domain 3"/>
    <property type="match status" value="1"/>
</dbReference>
<dbReference type="EC" id="6.3.4.4" evidence="7"/>
<dbReference type="EMBL" id="CP049209">
    <property type="protein sequence ID" value="QTG03512.1"/>
    <property type="molecule type" value="Genomic_DNA"/>
</dbReference>
<dbReference type="PANTHER" id="PTHR11846:SF0">
    <property type="entry name" value="ADENYLOSUCCINATE SYNTHETASE"/>
    <property type="match status" value="1"/>
</dbReference>
<comment type="subunit">
    <text evidence="7">Homodimer.</text>
</comment>
<dbReference type="InterPro" id="IPR001114">
    <property type="entry name" value="Adenylosuccinate_synthetase"/>
</dbReference>
<dbReference type="AlphaFoldDB" id="A0AAE7RBU5"/>
<comment type="caution">
    <text evidence="7">Lacks conserved residue(s) required for the propagation of feature annotation.</text>
</comment>
<feature type="active site" description="Proton donor" evidence="7">
    <location>
        <position position="222"/>
    </location>
</feature>
<evidence type="ECO:0000256" key="6">
    <source>
        <dbReference type="ARBA" id="ARBA00023134"/>
    </source>
</evidence>
<dbReference type="GO" id="GO:0005737">
    <property type="term" value="C:cytoplasm"/>
    <property type="evidence" value="ECO:0007669"/>
    <property type="project" value="UniProtKB-SubCell"/>
</dbReference>
<gene>
    <name evidence="7" type="primary">purA</name>
    <name evidence="8" type="ORF">G6L72_23755</name>
    <name evidence="9" type="ORF">G6M88_23920</name>
</gene>
<protein>
    <recommendedName>
        <fullName evidence="7">Adenylosuccinate synthetase</fullName>
        <shortName evidence="7">AMPSase</shortName>
        <shortName evidence="7">AdSS</shortName>
        <ecNumber evidence="7">6.3.4.4</ecNumber>
    </recommendedName>
    <alternativeName>
        <fullName evidence="7">IMP--aspartate ligase</fullName>
    </alternativeName>
</protein>
<comment type="catalytic activity">
    <reaction evidence="7">
        <text>IMP + L-aspartate + GTP = N(6)-(1,2-dicarboxyethyl)-AMP + GDP + phosphate + 2 H(+)</text>
        <dbReference type="Rhea" id="RHEA:15753"/>
        <dbReference type="ChEBI" id="CHEBI:15378"/>
        <dbReference type="ChEBI" id="CHEBI:29991"/>
        <dbReference type="ChEBI" id="CHEBI:37565"/>
        <dbReference type="ChEBI" id="CHEBI:43474"/>
        <dbReference type="ChEBI" id="CHEBI:57567"/>
        <dbReference type="ChEBI" id="CHEBI:58053"/>
        <dbReference type="ChEBI" id="CHEBI:58189"/>
        <dbReference type="EC" id="6.3.4.4"/>
    </reaction>
</comment>
<keyword evidence="4 7" id="KW-0658">Purine biosynthesis</keyword>
<dbReference type="RefSeq" id="WP_065699072.1">
    <property type="nucleotide sequence ID" value="NZ_CP049209.1"/>
</dbReference>
<evidence type="ECO:0000256" key="2">
    <source>
        <dbReference type="ARBA" id="ARBA00022723"/>
    </source>
</evidence>